<dbReference type="InterPro" id="IPR036691">
    <property type="entry name" value="Endo/exonu/phosph_ase_sf"/>
</dbReference>
<organism evidence="1 2">
    <name type="scientific">Sesamum angolense</name>
    <dbReference type="NCBI Taxonomy" id="2727404"/>
    <lineage>
        <taxon>Eukaryota</taxon>
        <taxon>Viridiplantae</taxon>
        <taxon>Streptophyta</taxon>
        <taxon>Embryophyta</taxon>
        <taxon>Tracheophyta</taxon>
        <taxon>Spermatophyta</taxon>
        <taxon>Magnoliopsida</taxon>
        <taxon>eudicotyledons</taxon>
        <taxon>Gunneridae</taxon>
        <taxon>Pentapetalae</taxon>
        <taxon>asterids</taxon>
        <taxon>lamiids</taxon>
        <taxon>Lamiales</taxon>
        <taxon>Pedaliaceae</taxon>
        <taxon>Sesamum</taxon>
    </lineage>
</organism>
<dbReference type="AlphaFoldDB" id="A0AAE1WWT9"/>
<keyword evidence="2" id="KW-1185">Reference proteome</keyword>
<dbReference type="Proteomes" id="UP001289374">
    <property type="component" value="Unassembled WGS sequence"/>
</dbReference>
<dbReference type="InterPro" id="IPR052343">
    <property type="entry name" value="Retrotransposon-Effector_Assoc"/>
</dbReference>
<evidence type="ECO:0000313" key="2">
    <source>
        <dbReference type="Proteomes" id="UP001289374"/>
    </source>
</evidence>
<evidence type="ECO:0008006" key="3">
    <source>
        <dbReference type="Google" id="ProtNLM"/>
    </source>
</evidence>
<reference evidence="1" key="2">
    <citation type="journal article" date="2024" name="Plant">
        <title>Genomic evolution and insights into agronomic trait innovations of Sesamum species.</title>
        <authorList>
            <person name="Miao H."/>
            <person name="Wang L."/>
            <person name="Qu L."/>
            <person name="Liu H."/>
            <person name="Sun Y."/>
            <person name="Le M."/>
            <person name="Wang Q."/>
            <person name="Wei S."/>
            <person name="Zheng Y."/>
            <person name="Lin W."/>
            <person name="Duan Y."/>
            <person name="Cao H."/>
            <person name="Xiong S."/>
            <person name="Wang X."/>
            <person name="Wei L."/>
            <person name="Li C."/>
            <person name="Ma Q."/>
            <person name="Ju M."/>
            <person name="Zhao R."/>
            <person name="Li G."/>
            <person name="Mu C."/>
            <person name="Tian Q."/>
            <person name="Mei H."/>
            <person name="Zhang T."/>
            <person name="Gao T."/>
            <person name="Zhang H."/>
        </authorList>
    </citation>
    <scope>NUCLEOTIDE SEQUENCE</scope>
    <source>
        <strain evidence="1">K16</strain>
    </source>
</reference>
<sequence>MVPTDDGDERSYKDNVEYEWVPPKCVNCMCLGHSSTTCLGKRVAAKAPVEVYVKRTMPNSEPVPSSTVTMTEPSTVSADETILEPRHHHIFVFVTVIYGANDIGTRRDLWRLVGNLFPSIGDELWLFMGDFNIVPDMVRYLLGTITVTAIRAYGNEKIICLLITNGWIGVTPCSYALTIVSALCFLRRSNWNKSCYNKELNSSDLKGGDQCSRIFFQKVAMRRAAKRVFQIMSMADQVDATLLSLISKVQVPATVADFRPISCCNVLYKAITKIMVQRLSPILECLISPSHNAFIPGRSISDNVLLDLFSGDFSFGFNWKYREIGLLQLCFADDLLLFCNADEASVSVFQCGL</sequence>
<gene>
    <name evidence="1" type="ORF">Sango_1175500</name>
</gene>
<proteinExistence type="predicted"/>
<dbReference type="EMBL" id="JACGWL010000006">
    <property type="protein sequence ID" value="KAK4400694.1"/>
    <property type="molecule type" value="Genomic_DNA"/>
</dbReference>
<dbReference type="PANTHER" id="PTHR46890">
    <property type="entry name" value="NON-LTR RETROLELEMENT REVERSE TRANSCRIPTASE-LIKE PROTEIN-RELATED"/>
    <property type="match status" value="1"/>
</dbReference>
<protein>
    <recommendedName>
        <fullName evidence="3">Reverse transcriptase domain-containing protein</fullName>
    </recommendedName>
</protein>
<evidence type="ECO:0000313" key="1">
    <source>
        <dbReference type="EMBL" id="KAK4400694.1"/>
    </source>
</evidence>
<reference evidence="1" key="1">
    <citation type="submission" date="2020-06" db="EMBL/GenBank/DDBJ databases">
        <authorList>
            <person name="Li T."/>
            <person name="Hu X."/>
            <person name="Zhang T."/>
            <person name="Song X."/>
            <person name="Zhang H."/>
            <person name="Dai N."/>
            <person name="Sheng W."/>
            <person name="Hou X."/>
            <person name="Wei L."/>
        </authorList>
    </citation>
    <scope>NUCLEOTIDE SEQUENCE</scope>
    <source>
        <strain evidence="1">K16</strain>
        <tissue evidence="1">Leaf</tissue>
    </source>
</reference>
<accession>A0AAE1WWT9</accession>
<dbReference type="PANTHER" id="PTHR46890:SF48">
    <property type="entry name" value="RNA-DIRECTED DNA POLYMERASE"/>
    <property type="match status" value="1"/>
</dbReference>
<dbReference type="SUPFAM" id="SSF56219">
    <property type="entry name" value="DNase I-like"/>
    <property type="match status" value="1"/>
</dbReference>
<comment type="caution">
    <text evidence="1">The sequence shown here is derived from an EMBL/GenBank/DDBJ whole genome shotgun (WGS) entry which is preliminary data.</text>
</comment>
<name>A0AAE1WWT9_9LAMI</name>